<dbReference type="Proteomes" id="UP000278983">
    <property type="component" value="Unassembled WGS sequence"/>
</dbReference>
<name>A0A3S0QUS2_9BACT</name>
<evidence type="ECO:0000256" key="1">
    <source>
        <dbReference type="SAM" id="MobiDB-lite"/>
    </source>
</evidence>
<feature type="compositionally biased region" description="Basic and acidic residues" evidence="1">
    <location>
        <begin position="164"/>
        <end position="173"/>
    </location>
</feature>
<protein>
    <submittedName>
        <fullName evidence="2">DUF177 domain-containing protein</fullName>
    </submittedName>
</protein>
<gene>
    <name evidence="2" type="ORF">EHV08_10620</name>
</gene>
<evidence type="ECO:0000313" key="3">
    <source>
        <dbReference type="Proteomes" id="UP000278983"/>
    </source>
</evidence>
<dbReference type="RefSeq" id="WP_126679239.1">
    <property type="nucleotide sequence ID" value="NZ_CAUTUZ010000023.1"/>
</dbReference>
<dbReference type="InterPro" id="IPR003772">
    <property type="entry name" value="YceD"/>
</dbReference>
<evidence type="ECO:0000313" key="2">
    <source>
        <dbReference type="EMBL" id="RUL60146.1"/>
    </source>
</evidence>
<keyword evidence="3" id="KW-1185">Reference proteome</keyword>
<feature type="region of interest" description="Disordered" evidence="1">
    <location>
        <begin position="150"/>
        <end position="173"/>
    </location>
</feature>
<reference evidence="2 3" key="1">
    <citation type="submission" date="2018-12" db="EMBL/GenBank/DDBJ databases">
        <title>Genome sequencing of Prevotella sp. KCOM 3155 (= JS262).</title>
        <authorList>
            <person name="Kook J.-K."/>
            <person name="Park S.-N."/>
            <person name="Lim Y.K."/>
        </authorList>
    </citation>
    <scope>NUCLEOTIDE SEQUENCE [LARGE SCALE GENOMIC DNA]</scope>
    <source>
        <strain evidence="2 3">KCOM 3155</strain>
    </source>
</reference>
<dbReference type="EMBL" id="RYYU01000001">
    <property type="protein sequence ID" value="RUL60146.1"/>
    <property type="molecule type" value="Genomic_DNA"/>
</dbReference>
<comment type="caution">
    <text evidence="2">The sequence shown here is derived from an EMBL/GenBank/DDBJ whole genome shotgun (WGS) entry which is preliminary data.</text>
</comment>
<dbReference type="OrthoDB" id="1524821at2"/>
<dbReference type="Pfam" id="PF02620">
    <property type="entry name" value="YceD"/>
    <property type="match status" value="1"/>
</dbReference>
<proteinExistence type="predicted"/>
<dbReference type="AlphaFoldDB" id="A0A3S0QUS2"/>
<organism evidence="2 3">
    <name type="scientific">Prevotella koreensis</name>
    <dbReference type="NCBI Taxonomy" id="2490854"/>
    <lineage>
        <taxon>Bacteria</taxon>
        <taxon>Pseudomonadati</taxon>
        <taxon>Bacteroidota</taxon>
        <taxon>Bacteroidia</taxon>
        <taxon>Bacteroidales</taxon>
        <taxon>Prevotellaceae</taxon>
        <taxon>Prevotella</taxon>
    </lineage>
</organism>
<sequence length="173" mass="19094">MNGLESLRIDLKSLQEGLSVFENDLDSAFFEALGGQEVNGGRLHVSLSIRKASGFFDLTSRIEGSVVVACDLCLEEMVLPIETENHIIVKYGSEDTMEDDVVTVAEDEGILDMSWLVYEFITLAIPIRHVHAPGKCNPVMAKVLEELSSDRSSDEESGGAMDSRWSELLKLKD</sequence>
<accession>A0A3S0QUS2</accession>